<feature type="compositionally biased region" description="Basic and acidic residues" evidence="2">
    <location>
        <begin position="1"/>
        <end position="32"/>
    </location>
</feature>
<dbReference type="SUPFAM" id="SSF51261">
    <property type="entry name" value="Duplicated hybrid motif"/>
    <property type="match status" value="1"/>
</dbReference>
<feature type="region of interest" description="Disordered" evidence="2">
    <location>
        <begin position="1"/>
        <end position="109"/>
    </location>
</feature>
<evidence type="ECO:0000313" key="4">
    <source>
        <dbReference type="EMBL" id="CAA9305486.1"/>
    </source>
</evidence>
<feature type="non-terminal residue" evidence="4">
    <location>
        <position position="1"/>
    </location>
</feature>
<dbReference type="InterPro" id="IPR050570">
    <property type="entry name" value="Cell_wall_metabolism_enzyme"/>
</dbReference>
<dbReference type="GO" id="GO:0004222">
    <property type="term" value="F:metalloendopeptidase activity"/>
    <property type="evidence" value="ECO:0007669"/>
    <property type="project" value="TreeGrafter"/>
</dbReference>
<feature type="region of interest" description="Disordered" evidence="2">
    <location>
        <begin position="240"/>
        <end position="276"/>
    </location>
</feature>
<reference evidence="4" key="1">
    <citation type="submission" date="2020-02" db="EMBL/GenBank/DDBJ databases">
        <authorList>
            <person name="Meier V. D."/>
        </authorList>
    </citation>
    <scope>NUCLEOTIDE SEQUENCE</scope>
    <source>
        <strain evidence="4">AVDCRST_MAG90</strain>
    </source>
</reference>
<dbReference type="InterPro" id="IPR016047">
    <property type="entry name" value="M23ase_b-sheet_dom"/>
</dbReference>
<feature type="compositionally biased region" description="Basic and acidic residues" evidence="2">
    <location>
        <begin position="84"/>
        <end position="105"/>
    </location>
</feature>
<proteinExistence type="inferred from homology"/>
<accession>A0A6J4KH09</accession>
<dbReference type="Gene3D" id="2.70.70.10">
    <property type="entry name" value="Glucose Permease (Domain IIA)"/>
    <property type="match status" value="1"/>
</dbReference>
<dbReference type="Pfam" id="PF01551">
    <property type="entry name" value="Peptidase_M23"/>
    <property type="match status" value="1"/>
</dbReference>
<dbReference type="CDD" id="cd12797">
    <property type="entry name" value="M23_peptidase"/>
    <property type="match status" value="1"/>
</dbReference>
<gene>
    <name evidence="4" type="ORF">AVDCRST_MAG90-66</name>
</gene>
<feature type="compositionally biased region" description="Low complexity" evidence="2">
    <location>
        <begin position="37"/>
        <end position="51"/>
    </location>
</feature>
<organism evidence="4">
    <name type="scientific">uncultured Microvirga sp</name>
    <dbReference type="NCBI Taxonomy" id="412392"/>
    <lineage>
        <taxon>Bacteria</taxon>
        <taxon>Pseudomonadati</taxon>
        <taxon>Pseudomonadota</taxon>
        <taxon>Alphaproteobacteria</taxon>
        <taxon>Hyphomicrobiales</taxon>
        <taxon>Methylobacteriaceae</taxon>
        <taxon>Microvirga</taxon>
        <taxon>environmental samples</taxon>
    </lineage>
</organism>
<feature type="domain" description="M23ase beta-sheet core" evidence="3">
    <location>
        <begin position="175"/>
        <end position="269"/>
    </location>
</feature>
<comment type="similarity">
    <text evidence="1">Belongs to the E.coli NlpD/Haemophilus LppB family.</text>
</comment>
<feature type="compositionally biased region" description="Polar residues" evidence="2">
    <location>
        <begin position="242"/>
        <end position="255"/>
    </location>
</feature>
<evidence type="ECO:0000256" key="1">
    <source>
        <dbReference type="ARBA" id="ARBA00038420"/>
    </source>
</evidence>
<dbReference type="AlphaFoldDB" id="A0A6J4KH09"/>
<evidence type="ECO:0000256" key="2">
    <source>
        <dbReference type="SAM" id="MobiDB-lite"/>
    </source>
</evidence>
<dbReference type="PANTHER" id="PTHR21666">
    <property type="entry name" value="PEPTIDASE-RELATED"/>
    <property type="match status" value="1"/>
</dbReference>
<dbReference type="PANTHER" id="PTHR21666:SF263">
    <property type="entry name" value="MUREIN HYDROLASE ACTIVATOR NLPD"/>
    <property type="match status" value="1"/>
</dbReference>
<protein>
    <recommendedName>
        <fullName evidence="3">M23ase beta-sheet core domain-containing protein</fullName>
    </recommendedName>
</protein>
<evidence type="ECO:0000259" key="3">
    <source>
        <dbReference type="Pfam" id="PF01551"/>
    </source>
</evidence>
<sequence>ARLPDKTSDLPKSRLAEGPKPAAKAEAKERIRPGQTAKAAPVKPEAKAAAARLSDPKPVKTAAKPEPVKSAPKAEPVKTAARAEPVKAAKVEPPKAEAPKAEKAKPVQVAKVEAAPVKVERAASISPVQPAAPAKPAPEVTQTASLPAAPAEKASLGYRWPARGRVISGFGGNGNEGINIAVPEGTPVKAAEDGTVAYAGAEVKGYGKLVLIRHENGHVSAYAHNGDIGVKPGEKVKRGQTIAKSGQTGNVTSPQLHFEIRKGSTPIDPLPHLDGG</sequence>
<dbReference type="InterPro" id="IPR011055">
    <property type="entry name" value="Dup_hybrid_motif"/>
</dbReference>
<dbReference type="EMBL" id="CADCUC010000016">
    <property type="protein sequence ID" value="CAA9305486.1"/>
    <property type="molecule type" value="Genomic_DNA"/>
</dbReference>
<name>A0A6J4KH09_9HYPH</name>